<proteinExistence type="predicted"/>
<dbReference type="GO" id="GO:0005886">
    <property type="term" value="C:plasma membrane"/>
    <property type="evidence" value="ECO:0007669"/>
    <property type="project" value="UniProtKB-SubCell"/>
</dbReference>
<comment type="caution">
    <text evidence="7">The sequence shown here is derived from an EMBL/GenBank/DDBJ whole genome shotgun (WGS) entry which is preliminary data.</text>
</comment>
<feature type="transmembrane region" description="Helical" evidence="6">
    <location>
        <begin position="240"/>
        <end position="262"/>
    </location>
</feature>
<name>A0A370GUW5_9BACI</name>
<evidence type="ECO:0000256" key="2">
    <source>
        <dbReference type="ARBA" id="ARBA00022475"/>
    </source>
</evidence>
<comment type="subcellular location">
    <subcellularLocation>
        <location evidence="1">Cell membrane</location>
        <topology evidence="1">Multi-pass membrane protein</topology>
    </subcellularLocation>
</comment>
<keyword evidence="3 6" id="KW-0812">Transmembrane</keyword>
<feature type="transmembrane region" description="Helical" evidence="6">
    <location>
        <begin position="337"/>
        <end position="354"/>
    </location>
</feature>
<dbReference type="AlphaFoldDB" id="A0A370GUW5"/>
<dbReference type="PANTHER" id="PTHR30250:SF26">
    <property type="entry name" value="PSMA PROTEIN"/>
    <property type="match status" value="1"/>
</dbReference>
<dbReference type="PANTHER" id="PTHR30250">
    <property type="entry name" value="PST FAMILY PREDICTED COLANIC ACID TRANSPORTER"/>
    <property type="match status" value="1"/>
</dbReference>
<evidence type="ECO:0000313" key="7">
    <source>
        <dbReference type="EMBL" id="RDI45723.1"/>
    </source>
</evidence>
<accession>A0A370GUW5</accession>
<dbReference type="OrthoDB" id="8609648at2"/>
<keyword evidence="8" id="KW-1185">Reference proteome</keyword>
<reference evidence="7 8" key="1">
    <citation type="submission" date="2018-07" db="EMBL/GenBank/DDBJ databases">
        <title>Genomic Encyclopedia of Type Strains, Phase IV (KMG-IV): sequencing the most valuable type-strain genomes for metagenomic binning, comparative biology and taxonomic classification.</title>
        <authorList>
            <person name="Goeker M."/>
        </authorList>
    </citation>
    <scope>NUCLEOTIDE SEQUENCE [LARGE SCALE GENOMIC DNA]</scope>
    <source>
        <strain evidence="7 8">DSM 25281</strain>
    </source>
</reference>
<keyword evidence="2" id="KW-1003">Cell membrane</keyword>
<feature type="transmembrane region" description="Helical" evidence="6">
    <location>
        <begin position="181"/>
        <end position="203"/>
    </location>
</feature>
<sequence length="514" mass="58430">MRTKYSIKNVSIGVFSQIIIALLGFISRKVFLDSLGTEYLGVNGLMTNVLAAMVLIESGIGTSIVYNLYKPLANNDTEKVTALVQIYKKAYFIIAALLGLFSMGLYPLLNYIMKDGESISHLNIIFFIFVIKNIISYLNAHKISLINADQRGYLIARVNLLFQMGTIILRILILIFTNDYILYLLVELILFTLQNIINGKIVYKRYPYLNTKKKYMIDHSTKQNLKINVKAMFLHSIGGYLVFGTDNILMSSFVGLASVGLYSNYSMITQQVAALLTPILGGIGASIGNLIATENAEKKYSIFKISFFVNFWLYSLSVIFLYNLLEPFISWWIGKDYLLDKLTFIFILINFYLLGMRSAISTFKIKSGLFVQDKFAPVIEGAINLGASLILMKYFGLAGIFIGTTISTILTVLWTQPFIVYKLVFQKSVLRYFYLYGFYAMLTFLGCILSQKLCGILVEGDTFISLLQKGLICLFVPNIVYVILFLKTKEYRYIYNTVLSNLVFFNKKKQFKEV</sequence>
<feature type="transmembrane region" description="Helical" evidence="6">
    <location>
        <begin position="121"/>
        <end position="140"/>
    </location>
</feature>
<evidence type="ECO:0000256" key="6">
    <source>
        <dbReference type="SAM" id="Phobius"/>
    </source>
</evidence>
<evidence type="ECO:0000256" key="3">
    <source>
        <dbReference type="ARBA" id="ARBA00022692"/>
    </source>
</evidence>
<feature type="transmembrane region" description="Helical" evidence="6">
    <location>
        <begin position="46"/>
        <end position="69"/>
    </location>
</feature>
<dbReference type="Pfam" id="PF01943">
    <property type="entry name" value="Polysacc_synt"/>
    <property type="match status" value="1"/>
</dbReference>
<evidence type="ECO:0000313" key="8">
    <source>
        <dbReference type="Proteomes" id="UP000255326"/>
    </source>
</evidence>
<feature type="transmembrane region" description="Helical" evidence="6">
    <location>
        <begin position="463"/>
        <end position="486"/>
    </location>
</feature>
<feature type="transmembrane region" description="Helical" evidence="6">
    <location>
        <begin position="400"/>
        <end position="421"/>
    </location>
</feature>
<dbReference type="InterPro" id="IPR002797">
    <property type="entry name" value="Polysacc_synth"/>
</dbReference>
<feature type="transmembrane region" description="Helical" evidence="6">
    <location>
        <begin position="305"/>
        <end position="325"/>
    </location>
</feature>
<dbReference type="Proteomes" id="UP000255326">
    <property type="component" value="Unassembled WGS sequence"/>
</dbReference>
<dbReference type="RefSeq" id="WP_114744541.1">
    <property type="nucleotide sequence ID" value="NZ_QQAY01000002.1"/>
</dbReference>
<feature type="transmembrane region" description="Helical" evidence="6">
    <location>
        <begin position="433"/>
        <end position="451"/>
    </location>
</feature>
<gene>
    <name evidence="7" type="ORF">DFR59_102356</name>
</gene>
<dbReference type="InterPro" id="IPR050833">
    <property type="entry name" value="Poly_Biosynth_Transport"/>
</dbReference>
<protein>
    <submittedName>
        <fullName evidence="7">O-antigen/teichoic acid export membrane protein</fullName>
    </submittedName>
</protein>
<organism evidence="7 8">
    <name type="scientific">Falsibacillus pallidus</name>
    <dbReference type="NCBI Taxonomy" id="493781"/>
    <lineage>
        <taxon>Bacteria</taxon>
        <taxon>Bacillati</taxon>
        <taxon>Bacillota</taxon>
        <taxon>Bacilli</taxon>
        <taxon>Bacillales</taxon>
        <taxon>Bacillaceae</taxon>
        <taxon>Falsibacillus</taxon>
    </lineage>
</organism>
<evidence type="ECO:0000256" key="1">
    <source>
        <dbReference type="ARBA" id="ARBA00004651"/>
    </source>
</evidence>
<evidence type="ECO:0000256" key="5">
    <source>
        <dbReference type="ARBA" id="ARBA00023136"/>
    </source>
</evidence>
<feature type="transmembrane region" description="Helical" evidence="6">
    <location>
        <begin position="90"/>
        <end position="109"/>
    </location>
</feature>
<keyword evidence="5 6" id="KW-0472">Membrane</keyword>
<evidence type="ECO:0000256" key="4">
    <source>
        <dbReference type="ARBA" id="ARBA00022989"/>
    </source>
</evidence>
<feature type="transmembrane region" description="Helical" evidence="6">
    <location>
        <begin position="152"/>
        <end position="175"/>
    </location>
</feature>
<keyword evidence="4 6" id="KW-1133">Transmembrane helix</keyword>
<feature type="transmembrane region" description="Helical" evidence="6">
    <location>
        <begin position="375"/>
        <end position="394"/>
    </location>
</feature>
<dbReference type="EMBL" id="QQAY01000002">
    <property type="protein sequence ID" value="RDI45723.1"/>
    <property type="molecule type" value="Genomic_DNA"/>
</dbReference>
<feature type="transmembrane region" description="Helical" evidence="6">
    <location>
        <begin position="7"/>
        <end position="26"/>
    </location>
</feature>
<feature type="transmembrane region" description="Helical" evidence="6">
    <location>
        <begin position="268"/>
        <end position="293"/>
    </location>
</feature>